<dbReference type="Gene3D" id="3.10.129.10">
    <property type="entry name" value="Hotdog Thioesterase"/>
    <property type="match status" value="2"/>
</dbReference>
<dbReference type="SUPFAM" id="SSF54637">
    <property type="entry name" value="Thioesterase/thiol ester dehydrase-isomerase"/>
    <property type="match status" value="2"/>
</dbReference>
<dbReference type="RefSeq" id="WP_007618424.1">
    <property type="nucleotide sequence ID" value="NZ_BANX01000007.1"/>
</dbReference>
<dbReference type="STRING" id="1223545.GS4_07_01010"/>
<gene>
    <name evidence="3" type="ORF">GS4_07_01010</name>
</gene>
<dbReference type="Pfam" id="PF13622">
    <property type="entry name" value="4HBT_3"/>
    <property type="match status" value="1"/>
</dbReference>
<proteinExistence type="predicted"/>
<dbReference type="EMBL" id="BANX01000007">
    <property type="protein sequence ID" value="GAC67352.1"/>
    <property type="molecule type" value="Genomic_DNA"/>
</dbReference>
<dbReference type="CDD" id="cd03443">
    <property type="entry name" value="PaaI_thioesterase"/>
    <property type="match status" value="2"/>
</dbReference>
<reference evidence="3 4" key="1">
    <citation type="submission" date="2013-01" db="EMBL/GenBank/DDBJ databases">
        <title>Whole genome shotgun sequence of Gordonia soli NBRC 108243.</title>
        <authorList>
            <person name="Isaki-Nakamura S."/>
            <person name="Hosoyama A."/>
            <person name="Tsuchikane K."/>
            <person name="Ando Y."/>
            <person name="Baba S."/>
            <person name="Ohji S."/>
            <person name="Hamada M."/>
            <person name="Tamura T."/>
            <person name="Yamazoe A."/>
            <person name="Yamazaki S."/>
            <person name="Fujita N."/>
        </authorList>
    </citation>
    <scope>NUCLEOTIDE SEQUENCE [LARGE SCALE GENOMIC DNA]</scope>
    <source>
        <strain evidence="3 4">NBRC 108243</strain>
    </source>
</reference>
<dbReference type="GO" id="GO:0047617">
    <property type="term" value="F:fatty acyl-CoA hydrolase activity"/>
    <property type="evidence" value="ECO:0007669"/>
    <property type="project" value="InterPro"/>
</dbReference>
<sequence>MFTPVSFHIGGAEVLLRISPGEFTTAGGEVFADTGPWLADPIAGVARGALAVALDDVTGYAIAAGVPADRWPVSLGIRVDFLADPSTCPGRLSVTGEVVGRDSRGGTTRGAVTDDDGEVLAIAVQRSHLIQSTGLSAAVAAGSLVDADAPIRSQLGLVDAEDAPAGAVALAMPATPLAANGMGNVHGGMLIAVSELAAMSAIDARCEYRTTSIDIAYVRPCDAAAPTTFTAEPQHVGRSLAVVRVVAANPSGKPSSIATVILQRR</sequence>
<evidence type="ECO:0000256" key="1">
    <source>
        <dbReference type="ARBA" id="ARBA00022801"/>
    </source>
</evidence>
<dbReference type="Proteomes" id="UP000011666">
    <property type="component" value="Unassembled WGS sequence"/>
</dbReference>
<keyword evidence="1" id="KW-0378">Hydrolase</keyword>
<dbReference type="eggNOG" id="COG2050">
    <property type="taxonomic scope" value="Bacteria"/>
</dbReference>
<organism evidence="3 4">
    <name type="scientific">Gordonia soli NBRC 108243</name>
    <dbReference type="NCBI Taxonomy" id="1223545"/>
    <lineage>
        <taxon>Bacteria</taxon>
        <taxon>Bacillati</taxon>
        <taxon>Actinomycetota</taxon>
        <taxon>Actinomycetes</taxon>
        <taxon>Mycobacteriales</taxon>
        <taxon>Gordoniaceae</taxon>
        <taxon>Gordonia</taxon>
    </lineage>
</organism>
<accession>M0QIW5</accession>
<dbReference type="InterPro" id="IPR039298">
    <property type="entry name" value="ACOT13"/>
</dbReference>
<dbReference type="AlphaFoldDB" id="M0QIW5"/>
<name>M0QIW5_9ACTN</name>
<evidence type="ECO:0000313" key="3">
    <source>
        <dbReference type="EMBL" id="GAC67352.1"/>
    </source>
</evidence>
<evidence type="ECO:0000313" key="4">
    <source>
        <dbReference type="Proteomes" id="UP000011666"/>
    </source>
</evidence>
<dbReference type="InterPro" id="IPR049449">
    <property type="entry name" value="TesB_ACOT8-like_N"/>
</dbReference>
<dbReference type="PANTHER" id="PTHR21660">
    <property type="entry name" value="THIOESTERASE SUPERFAMILY MEMBER-RELATED"/>
    <property type="match status" value="1"/>
</dbReference>
<comment type="caution">
    <text evidence="3">The sequence shown here is derived from an EMBL/GenBank/DDBJ whole genome shotgun (WGS) entry which is preliminary data.</text>
</comment>
<dbReference type="OrthoDB" id="3572167at2"/>
<dbReference type="InterPro" id="IPR029069">
    <property type="entry name" value="HotDog_dom_sf"/>
</dbReference>
<keyword evidence="4" id="KW-1185">Reference proteome</keyword>
<feature type="domain" description="Acyl-CoA thioesterase-like N-terminal HotDog" evidence="2">
    <location>
        <begin position="181"/>
        <end position="260"/>
    </location>
</feature>
<dbReference type="PANTHER" id="PTHR21660:SF1">
    <property type="entry name" value="ACYL-COENZYME A THIOESTERASE 13"/>
    <property type="match status" value="1"/>
</dbReference>
<protein>
    <recommendedName>
        <fullName evidence="2">Acyl-CoA thioesterase-like N-terminal HotDog domain-containing protein</fullName>
    </recommendedName>
</protein>
<evidence type="ECO:0000259" key="2">
    <source>
        <dbReference type="Pfam" id="PF13622"/>
    </source>
</evidence>